<keyword evidence="3" id="KW-0645">Protease</keyword>
<protein>
    <submittedName>
        <fullName evidence="3">Dipeptidyl aminopeptidase/acylaminoacyl peptidase</fullName>
    </submittedName>
</protein>
<dbReference type="InterPro" id="IPR029058">
    <property type="entry name" value="AB_hydrolase_fold"/>
</dbReference>
<dbReference type="Proteomes" id="UP000527143">
    <property type="component" value="Unassembled WGS sequence"/>
</dbReference>
<sequence length="229" mass="24763">MTDPFMPGIYNLYLYAARGYVVLVPSMPLSDRRENANSYTKIADGVTPAIDKLTAMGIADPERLGVFGQSFGGYSVFALLTQGSWFKAGVAMAGISDVASLYGEMDPGAVGYPGIAHEKSDNWAELDTTGRTAPPWQDPAGYAAVSPLSYVARVTTPLLLIHGDLDMRGAPSQAERFFYALYAQGKTAKLLQYAGESHSLAQSPANIRSIFAETNAWFDAYLNRSQTRP</sequence>
<organism evidence="3 4">
    <name type="scientific">Sphingomonas xinjiangensis</name>
    <dbReference type="NCBI Taxonomy" id="643568"/>
    <lineage>
        <taxon>Bacteria</taxon>
        <taxon>Pseudomonadati</taxon>
        <taxon>Pseudomonadota</taxon>
        <taxon>Alphaproteobacteria</taxon>
        <taxon>Sphingomonadales</taxon>
        <taxon>Sphingomonadaceae</taxon>
        <taxon>Sphingomonas</taxon>
    </lineage>
</organism>
<evidence type="ECO:0000313" key="4">
    <source>
        <dbReference type="Proteomes" id="UP000527143"/>
    </source>
</evidence>
<evidence type="ECO:0000259" key="2">
    <source>
        <dbReference type="Pfam" id="PF00326"/>
    </source>
</evidence>
<evidence type="ECO:0000313" key="3">
    <source>
        <dbReference type="EMBL" id="MBB5711095.1"/>
    </source>
</evidence>
<dbReference type="EMBL" id="JACIJF010000006">
    <property type="protein sequence ID" value="MBB5711095.1"/>
    <property type="molecule type" value="Genomic_DNA"/>
</dbReference>
<dbReference type="AlphaFoldDB" id="A0A840YFL9"/>
<dbReference type="GO" id="GO:0004252">
    <property type="term" value="F:serine-type endopeptidase activity"/>
    <property type="evidence" value="ECO:0007669"/>
    <property type="project" value="TreeGrafter"/>
</dbReference>
<proteinExistence type="predicted"/>
<dbReference type="GO" id="GO:0006508">
    <property type="term" value="P:proteolysis"/>
    <property type="evidence" value="ECO:0007669"/>
    <property type="project" value="InterPro"/>
</dbReference>
<name>A0A840YFL9_9SPHN</name>
<accession>A0A840YFL9</accession>
<evidence type="ECO:0000256" key="1">
    <source>
        <dbReference type="ARBA" id="ARBA00022801"/>
    </source>
</evidence>
<keyword evidence="3" id="KW-0031">Aminopeptidase</keyword>
<dbReference type="InterPro" id="IPR001375">
    <property type="entry name" value="Peptidase_S9_cat"/>
</dbReference>
<dbReference type="PANTHER" id="PTHR42776">
    <property type="entry name" value="SERINE PEPTIDASE S9 FAMILY MEMBER"/>
    <property type="match status" value="1"/>
</dbReference>
<gene>
    <name evidence="3" type="ORF">FHT02_002336</name>
</gene>
<feature type="domain" description="Peptidase S9 prolyl oligopeptidase catalytic" evidence="2">
    <location>
        <begin position="11"/>
        <end position="223"/>
    </location>
</feature>
<dbReference type="GO" id="GO:0004177">
    <property type="term" value="F:aminopeptidase activity"/>
    <property type="evidence" value="ECO:0007669"/>
    <property type="project" value="UniProtKB-KW"/>
</dbReference>
<dbReference type="Gene3D" id="3.40.50.1820">
    <property type="entry name" value="alpha/beta hydrolase"/>
    <property type="match status" value="1"/>
</dbReference>
<keyword evidence="4" id="KW-1185">Reference proteome</keyword>
<reference evidence="3 4" key="1">
    <citation type="submission" date="2020-08" db="EMBL/GenBank/DDBJ databases">
        <title>Genomic Encyclopedia of Type Strains, Phase IV (KMG-IV): sequencing the most valuable type-strain genomes for metagenomic binning, comparative biology and taxonomic classification.</title>
        <authorList>
            <person name="Goeker M."/>
        </authorList>
    </citation>
    <scope>NUCLEOTIDE SEQUENCE [LARGE SCALE GENOMIC DNA]</scope>
    <source>
        <strain evidence="3 4">DSM 26736</strain>
    </source>
</reference>
<comment type="caution">
    <text evidence="3">The sequence shown here is derived from an EMBL/GenBank/DDBJ whole genome shotgun (WGS) entry which is preliminary data.</text>
</comment>
<dbReference type="SUPFAM" id="SSF53474">
    <property type="entry name" value="alpha/beta-Hydrolases"/>
    <property type="match status" value="1"/>
</dbReference>
<keyword evidence="1" id="KW-0378">Hydrolase</keyword>
<dbReference type="Pfam" id="PF00326">
    <property type="entry name" value="Peptidase_S9"/>
    <property type="match status" value="1"/>
</dbReference>
<dbReference type="PANTHER" id="PTHR42776:SF27">
    <property type="entry name" value="DIPEPTIDYL PEPTIDASE FAMILY MEMBER 6"/>
    <property type="match status" value="1"/>
</dbReference>